<evidence type="ECO:0000256" key="7">
    <source>
        <dbReference type="ARBA" id="ARBA00022840"/>
    </source>
</evidence>
<gene>
    <name evidence="10" type="ORF">C7444_10154</name>
</gene>
<evidence type="ECO:0000256" key="9">
    <source>
        <dbReference type="RuleBase" id="RU363066"/>
    </source>
</evidence>
<evidence type="ECO:0000256" key="4">
    <source>
        <dbReference type="ARBA" id="ARBA00022679"/>
    </source>
</evidence>
<dbReference type="EMBL" id="QJJS01000001">
    <property type="protein sequence ID" value="PXW99225.1"/>
    <property type="molecule type" value="Genomic_DNA"/>
</dbReference>
<sequence>MNEPVVMMGVAGCGKSSVGAAVAASRGWTLIEGDAFHGPANLDKMSRGVPLDDADREGWLASLADALGRQPGGAVLTCSALKRRYRDRLRAAAPGLRFVFLDIDPQEALRRVAQRADHFFSASLVDNQFATLEPPLDEAGVLQVDATRPLPQLVERIDAWLAKEGA</sequence>
<keyword evidence="4 9" id="KW-0808">Transferase</keyword>
<keyword evidence="11" id="KW-1185">Reference proteome</keyword>
<dbReference type="InterPro" id="IPR006001">
    <property type="entry name" value="Therm_gnt_kin"/>
</dbReference>
<evidence type="ECO:0000256" key="1">
    <source>
        <dbReference type="ARBA" id="ARBA00004761"/>
    </source>
</evidence>
<dbReference type="AlphaFoldDB" id="A0A318H5I5"/>
<evidence type="ECO:0000256" key="3">
    <source>
        <dbReference type="ARBA" id="ARBA00012054"/>
    </source>
</evidence>
<evidence type="ECO:0000256" key="8">
    <source>
        <dbReference type="ARBA" id="ARBA00048090"/>
    </source>
</evidence>
<dbReference type="Proteomes" id="UP000247811">
    <property type="component" value="Unassembled WGS sequence"/>
</dbReference>
<dbReference type="PANTHER" id="PTHR43442">
    <property type="entry name" value="GLUCONOKINASE-RELATED"/>
    <property type="match status" value="1"/>
</dbReference>
<dbReference type="InterPro" id="IPR027417">
    <property type="entry name" value="P-loop_NTPase"/>
</dbReference>
<dbReference type="GO" id="GO:0005737">
    <property type="term" value="C:cytoplasm"/>
    <property type="evidence" value="ECO:0007669"/>
    <property type="project" value="TreeGrafter"/>
</dbReference>
<proteinExistence type="inferred from homology"/>
<dbReference type="OrthoDB" id="9795716at2"/>
<accession>A0A318H5I5</accession>
<comment type="similarity">
    <text evidence="2 9">Belongs to the gluconokinase GntK/GntV family.</text>
</comment>
<comment type="catalytic activity">
    <reaction evidence="8 9">
        <text>D-gluconate + ATP = 6-phospho-D-gluconate + ADP + H(+)</text>
        <dbReference type="Rhea" id="RHEA:19433"/>
        <dbReference type="ChEBI" id="CHEBI:15378"/>
        <dbReference type="ChEBI" id="CHEBI:18391"/>
        <dbReference type="ChEBI" id="CHEBI:30616"/>
        <dbReference type="ChEBI" id="CHEBI:58759"/>
        <dbReference type="ChEBI" id="CHEBI:456216"/>
        <dbReference type="EC" id="2.7.1.12"/>
    </reaction>
</comment>
<dbReference type="GO" id="GO:0005524">
    <property type="term" value="F:ATP binding"/>
    <property type="evidence" value="ECO:0007669"/>
    <property type="project" value="UniProtKB-KW"/>
</dbReference>
<evidence type="ECO:0000313" key="10">
    <source>
        <dbReference type="EMBL" id="PXW99225.1"/>
    </source>
</evidence>
<dbReference type="Gene3D" id="3.40.50.300">
    <property type="entry name" value="P-loop containing nucleotide triphosphate hydrolases"/>
    <property type="match status" value="1"/>
</dbReference>
<evidence type="ECO:0000313" key="11">
    <source>
        <dbReference type="Proteomes" id="UP000247811"/>
    </source>
</evidence>
<evidence type="ECO:0000256" key="2">
    <source>
        <dbReference type="ARBA" id="ARBA00008420"/>
    </source>
</evidence>
<organism evidence="10 11">
    <name type="scientific">Sphaerotilus hippei</name>
    <dbReference type="NCBI Taxonomy" id="744406"/>
    <lineage>
        <taxon>Bacteria</taxon>
        <taxon>Pseudomonadati</taxon>
        <taxon>Pseudomonadota</taxon>
        <taxon>Betaproteobacteria</taxon>
        <taxon>Burkholderiales</taxon>
        <taxon>Sphaerotilaceae</taxon>
        <taxon>Sphaerotilus</taxon>
    </lineage>
</organism>
<name>A0A318H5I5_9BURK</name>
<comment type="caution">
    <text evidence="10">The sequence shown here is derived from an EMBL/GenBank/DDBJ whole genome shotgun (WGS) entry which is preliminary data.</text>
</comment>
<comment type="pathway">
    <text evidence="1">Carbohydrate acid metabolism.</text>
</comment>
<keyword evidence="6 9" id="KW-0418">Kinase</keyword>
<dbReference type="SUPFAM" id="SSF52540">
    <property type="entry name" value="P-loop containing nucleoside triphosphate hydrolases"/>
    <property type="match status" value="1"/>
</dbReference>
<dbReference type="CDD" id="cd02021">
    <property type="entry name" value="GntK"/>
    <property type="match status" value="1"/>
</dbReference>
<dbReference type="PANTHER" id="PTHR43442:SF3">
    <property type="entry name" value="GLUCONOKINASE-RELATED"/>
    <property type="match status" value="1"/>
</dbReference>
<dbReference type="NCBIfam" id="TIGR01313">
    <property type="entry name" value="therm_gnt_kin"/>
    <property type="match status" value="1"/>
</dbReference>
<dbReference type="EC" id="2.7.1.12" evidence="3 9"/>
<dbReference type="Pfam" id="PF13671">
    <property type="entry name" value="AAA_33"/>
    <property type="match status" value="1"/>
</dbReference>
<protein>
    <recommendedName>
        <fullName evidence="3 9">Gluconokinase</fullName>
        <ecNumber evidence="3 9">2.7.1.12</ecNumber>
    </recommendedName>
</protein>
<dbReference type="GO" id="GO:0005975">
    <property type="term" value="P:carbohydrate metabolic process"/>
    <property type="evidence" value="ECO:0007669"/>
    <property type="project" value="InterPro"/>
</dbReference>
<keyword evidence="5 9" id="KW-0547">Nucleotide-binding</keyword>
<evidence type="ECO:0000256" key="6">
    <source>
        <dbReference type="ARBA" id="ARBA00022777"/>
    </source>
</evidence>
<keyword evidence="7 9" id="KW-0067">ATP-binding</keyword>
<evidence type="ECO:0000256" key="5">
    <source>
        <dbReference type="ARBA" id="ARBA00022741"/>
    </source>
</evidence>
<dbReference type="GO" id="GO:0046316">
    <property type="term" value="F:gluconokinase activity"/>
    <property type="evidence" value="ECO:0007669"/>
    <property type="project" value="UniProtKB-EC"/>
</dbReference>
<reference evidence="10 11" key="1">
    <citation type="submission" date="2018-05" db="EMBL/GenBank/DDBJ databases">
        <title>Genomic Encyclopedia of Type Strains, Phase IV (KMG-IV): sequencing the most valuable type-strain genomes for metagenomic binning, comparative biology and taxonomic classification.</title>
        <authorList>
            <person name="Goeker M."/>
        </authorList>
    </citation>
    <scope>NUCLEOTIDE SEQUENCE [LARGE SCALE GENOMIC DNA]</scope>
    <source>
        <strain evidence="10 11">DSM 566</strain>
    </source>
</reference>